<accession>H0YU87</accession>
<feature type="region of interest" description="Disordered" evidence="1">
    <location>
        <begin position="367"/>
        <end position="400"/>
    </location>
</feature>
<dbReference type="PANTHER" id="PTHR28535">
    <property type="entry name" value="ZINC FINGER GRF-TYPE CONTAINING 1"/>
    <property type="match status" value="1"/>
</dbReference>
<feature type="compositionally biased region" description="Basic and acidic residues" evidence="1">
    <location>
        <begin position="326"/>
        <end position="339"/>
    </location>
</feature>
<feature type="region of interest" description="Disordered" evidence="1">
    <location>
        <begin position="73"/>
        <end position="105"/>
    </location>
</feature>
<dbReference type="Ensembl" id="ENSTGUT00000001873.2">
    <property type="protein sequence ID" value="ENSTGUP00000001855.2"/>
    <property type="gene ID" value="ENSTGUG00000001801.2"/>
</dbReference>
<feature type="compositionally biased region" description="Polar residues" evidence="1">
    <location>
        <begin position="367"/>
        <end position="388"/>
    </location>
</feature>
<proteinExistence type="predicted"/>
<dbReference type="InterPro" id="IPR018838">
    <property type="entry name" value="ZGRF1-like_N"/>
</dbReference>
<protein>
    <recommendedName>
        <fullName evidence="2">5'-3' DNA helicase ZGRF1-like N-terminal domain-containing protein</fullName>
    </recommendedName>
</protein>
<evidence type="ECO:0000313" key="4">
    <source>
        <dbReference type="Proteomes" id="UP000007754"/>
    </source>
</evidence>
<evidence type="ECO:0000256" key="1">
    <source>
        <dbReference type="SAM" id="MobiDB-lite"/>
    </source>
</evidence>
<feature type="compositionally biased region" description="Basic and acidic residues" evidence="1">
    <location>
        <begin position="73"/>
        <end position="87"/>
    </location>
</feature>
<dbReference type="GO" id="GO:0005634">
    <property type="term" value="C:nucleus"/>
    <property type="evidence" value="ECO:0007669"/>
    <property type="project" value="TreeGrafter"/>
</dbReference>
<reference evidence="3 4" key="1">
    <citation type="journal article" date="2010" name="Nature">
        <title>The genome of a songbird.</title>
        <authorList>
            <person name="Warren W.C."/>
            <person name="Clayton D.F."/>
            <person name="Ellegren H."/>
            <person name="Arnold A.P."/>
            <person name="Hillier L.W."/>
            <person name="Kunstner A."/>
            <person name="Searle S."/>
            <person name="White S."/>
            <person name="Vilella A.J."/>
            <person name="Fairley S."/>
            <person name="Heger A."/>
            <person name="Kong L."/>
            <person name="Ponting C.P."/>
            <person name="Jarvis E.D."/>
            <person name="Mello C.V."/>
            <person name="Minx P."/>
            <person name="Lovell P."/>
            <person name="Velho T.A."/>
            <person name="Ferris M."/>
            <person name="Balakrishnan C.N."/>
            <person name="Sinha S."/>
            <person name="Blatti C."/>
            <person name="London S.E."/>
            <person name="Li Y."/>
            <person name="Lin Y.C."/>
            <person name="George J."/>
            <person name="Sweedler J."/>
            <person name="Southey B."/>
            <person name="Gunaratne P."/>
            <person name="Watson M."/>
            <person name="Nam K."/>
            <person name="Backstrom N."/>
            <person name="Smeds L."/>
            <person name="Nabholz B."/>
            <person name="Itoh Y."/>
            <person name="Whitney O."/>
            <person name="Pfenning A.R."/>
            <person name="Howard J."/>
            <person name="Volker M."/>
            <person name="Skinner B.M."/>
            <person name="Griffin D.K."/>
            <person name="Ye L."/>
            <person name="McLaren W.M."/>
            <person name="Flicek P."/>
            <person name="Quesada V."/>
            <person name="Velasco G."/>
            <person name="Lopez-Otin C."/>
            <person name="Puente X.S."/>
            <person name="Olender T."/>
            <person name="Lancet D."/>
            <person name="Smit A.F."/>
            <person name="Hubley R."/>
            <person name="Konkel M.K."/>
            <person name="Walker J.A."/>
            <person name="Batzer M.A."/>
            <person name="Gu W."/>
            <person name="Pollock D.D."/>
            <person name="Chen L."/>
            <person name="Cheng Z."/>
            <person name="Eichler E.E."/>
            <person name="Stapley J."/>
            <person name="Slate J."/>
            <person name="Ekblom R."/>
            <person name="Birkhead T."/>
            <person name="Burke T."/>
            <person name="Burt D."/>
            <person name="Scharff C."/>
            <person name="Adam I."/>
            <person name="Richard H."/>
            <person name="Sultan M."/>
            <person name="Soldatov A."/>
            <person name="Lehrach H."/>
            <person name="Edwards S.V."/>
            <person name="Yang S.P."/>
            <person name="Li X."/>
            <person name="Graves T."/>
            <person name="Fulton L."/>
            <person name="Nelson J."/>
            <person name="Chinwalla A."/>
            <person name="Hou S."/>
            <person name="Mardis E.R."/>
            <person name="Wilson R.K."/>
        </authorList>
    </citation>
    <scope>NUCLEOTIDE SEQUENCE [LARGE SCALE GENOMIC DNA]</scope>
</reference>
<dbReference type="HOGENOM" id="CLU_006476_0_0_1"/>
<dbReference type="InterPro" id="IPR052800">
    <property type="entry name" value="DNA_Repair_Helicase_ZGRF1"/>
</dbReference>
<keyword evidence="4" id="KW-1185">Reference proteome</keyword>
<feature type="region of interest" description="Disordered" evidence="1">
    <location>
        <begin position="482"/>
        <end position="504"/>
    </location>
</feature>
<dbReference type="OMA" id="CAVHTIN"/>
<dbReference type="PANTHER" id="PTHR28535:SF1">
    <property type="entry name" value="PROTEIN ZGRF1"/>
    <property type="match status" value="1"/>
</dbReference>
<dbReference type="GO" id="GO:0035861">
    <property type="term" value="C:site of double-strand break"/>
    <property type="evidence" value="ECO:0007669"/>
    <property type="project" value="TreeGrafter"/>
</dbReference>
<dbReference type="Proteomes" id="UP000007754">
    <property type="component" value="Chromosome 4"/>
</dbReference>
<dbReference type="GeneTree" id="ENSGT00940000167533"/>
<feature type="region of interest" description="Disordered" evidence="1">
    <location>
        <begin position="165"/>
        <end position="191"/>
    </location>
</feature>
<gene>
    <name evidence="3" type="primary">ZGRF1</name>
</gene>
<feature type="region of interest" description="Disordered" evidence="1">
    <location>
        <begin position="533"/>
        <end position="561"/>
    </location>
</feature>
<sequence>MASQEFTVLYTHQKMKKSKTWQDGILRVRTGRNQATLFDDKGQCLESIFIRSQVSPGDDFESERYLITVEAVKGSEKPSEEQPKKAETPPVDRNGVKPGLLPPRHLPVGLKRKFTGFQGPRQVEKKIPAVEDEGKPTVLPSAECQGSFPSKFYISSPLFSTIRKKDAETNPSAGSQEEGCRDNGREQMSVSSLLSAPFSDSCEGTEKQNSHQLVVKPESPLLTGHTGPGAVSHHIRSTAQIIALLKSKPAQGHREQTSGVTGCLSRFQAAESAGLCDKKCPVPPVFSGEPAEGLVPDTQHLPFVQGTVNDTKDWDAQTLPNSAEQPRGEEVTGQRQDKKVNNLSQDLQDHCDTNSYFLPESTVSRMSDSQFVPSSGDISPSASPTAFENNPFGYREHSGTDSLREDFSVKMQSELHPKQNSEGVSSDPELSGDVTLTEAGIVKEEFSLQGTGCSPDGELMEINFNLMETFDFNDIDNEEVCEREGKEFSDGDTPSWSPGSFQGEDVAQGAALSPHLKPHSCCEAETHSKNEVKCSKSDGEGSTPPQLCDSDARRTAEDAANQTRTKVELVGDGHNMKEISESQSSFEGTNKEEDLDGCAALTINGTCWVKNQHSDLLPGHTSAHECHPETRLFEATGSLPALSPSRIISALDKKTEEGVTQLGCMESPDIGPEHFWASKSDHMKLGSPLLALSQKSDPLGTGYSSPGETAVGGTVLENAENITASPEACQGETMGVDCLKCTAVAENSSGLPALVNDIALLRALTQHSTALESLQKMEENTSMFCETDTEETLEPLEKDEG</sequence>
<dbReference type="InParanoid" id="H0YU87"/>
<dbReference type="GO" id="GO:0006302">
    <property type="term" value="P:double-strand break repair"/>
    <property type="evidence" value="ECO:0007669"/>
    <property type="project" value="TreeGrafter"/>
</dbReference>
<reference evidence="3" key="2">
    <citation type="submission" date="2025-08" db="UniProtKB">
        <authorList>
            <consortium name="Ensembl"/>
        </authorList>
    </citation>
    <scope>IDENTIFICATION</scope>
</reference>
<dbReference type="Pfam" id="PF10382">
    <property type="entry name" value="ZGRF1-like_N"/>
    <property type="match status" value="1"/>
</dbReference>
<evidence type="ECO:0000259" key="2">
    <source>
        <dbReference type="Pfam" id="PF10382"/>
    </source>
</evidence>
<organism evidence="3 4">
    <name type="scientific">Taeniopygia guttata</name>
    <name type="common">Zebra finch</name>
    <name type="synonym">Poephila guttata</name>
    <dbReference type="NCBI Taxonomy" id="59729"/>
    <lineage>
        <taxon>Eukaryota</taxon>
        <taxon>Metazoa</taxon>
        <taxon>Chordata</taxon>
        <taxon>Craniata</taxon>
        <taxon>Vertebrata</taxon>
        <taxon>Euteleostomi</taxon>
        <taxon>Archelosauria</taxon>
        <taxon>Archosauria</taxon>
        <taxon>Dinosauria</taxon>
        <taxon>Saurischia</taxon>
        <taxon>Theropoda</taxon>
        <taxon>Coelurosauria</taxon>
        <taxon>Aves</taxon>
        <taxon>Neognathae</taxon>
        <taxon>Neoaves</taxon>
        <taxon>Telluraves</taxon>
        <taxon>Australaves</taxon>
        <taxon>Passeriformes</taxon>
        <taxon>Passeroidea</taxon>
        <taxon>Estrildidae</taxon>
        <taxon>Estrildinae</taxon>
        <taxon>Taeniopygia</taxon>
    </lineage>
</organism>
<reference evidence="3" key="3">
    <citation type="submission" date="2025-09" db="UniProtKB">
        <authorList>
            <consortium name="Ensembl"/>
        </authorList>
    </citation>
    <scope>IDENTIFICATION</scope>
</reference>
<name>H0YU87_TAEGU</name>
<evidence type="ECO:0000313" key="3">
    <source>
        <dbReference type="Ensembl" id="ENSTGUP00000001855.2"/>
    </source>
</evidence>
<dbReference type="AlphaFoldDB" id="H0YU87"/>
<feature type="domain" description="5'-3' DNA helicase ZGRF1-like N-terminal" evidence="2">
    <location>
        <begin position="4"/>
        <end position="76"/>
    </location>
</feature>
<feature type="region of interest" description="Disordered" evidence="1">
    <location>
        <begin position="318"/>
        <end position="339"/>
    </location>
</feature>